<dbReference type="Proteomes" id="UP000486351">
    <property type="component" value="Unassembled WGS sequence"/>
</dbReference>
<sequence>MLSCSLSSLKRLVTSMLSLLMWRNTHAHSSSCSISLCMSLTTTLSTVVAFVLACH</sequence>
<evidence type="ECO:0000313" key="2">
    <source>
        <dbReference type="EMBL" id="KAE9338109.1"/>
    </source>
</evidence>
<proteinExistence type="predicted"/>
<feature type="signal peptide" evidence="1">
    <location>
        <begin position="1"/>
        <end position="27"/>
    </location>
</feature>
<evidence type="ECO:0008006" key="4">
    <source>
        <dbReference type="Google" id="ProtNLM"/>
    </source>
</evidence>
<dbReference type="EMBL" id="QXFY01000678">
    <property type="protein sequence ID" value="KAE9338109.1"/>
    <property type="molecule type" value="Genomic_DNA"/>
</dbReference>
<protein>
    <recommendedName>
        <fullName evidence="4">RxLR effector protein</fullName>
    </recommendedName>
</protein>
<name>A0A6G0RQ23_9STRA</name>
<organism evidence="2 3">
    <name type="scientific">Phytophthora fragariae</name>
    <dbReference type="NCBI Taxonomy" id="53985"/>
    <lineage>
        <taxon>Eukaryota</taxon>
        <taxon>Sar</taxon>
        <taxon>Stramenopiles</taxon>
        <taxon>Oomycota</taxon>
        <taxon>Peronosporomycetes</taxon>
        <taxon>Peronosporales</taxon>
        <taxon>Peronosporaceae</taxon>
        <taxon>Phytophthora</taxon>
    </lineage>
</organism>
<keyword evidence="1" id="KW-0732">Signal</keyword>
<dbReference type="AlphaFoldDB" id="A0A6G0RQ23"/>
<evidence type="ECO:0000256" key="1">
    <source>
        <dbReference type="SAM" id="SignalP"/>
    </source>
</evidence>
<evidence type="ECO:0000313" key="3">
    <source>
        <dbReference type="Proteomes" id="UP000486351"/>
    </source>
</evidence>
<reference evidence="2 3" key="1">
    <citation type="submission" date="2018-09" db="EMBL/GenBank/DDBJ databases">
        <title>Genomic investigation of the strawberry pathogen Phytophthora fragariae indicates pathogenicity is determined by transcriptional variation in three key races.</title>
        <authorList>
            <person name="Adams T.M."/>
            <person name="Armitage A.D."/>
            <person name="Sobczyk M.K."/>
            <person name="Bates H.J."/>
            <person name="Dunwell J.M."/>
            <person name="Nellist C.F."/>
            <person name="Harrison R.J."/>
        </authorList>
    </citation>
    <scope>NUCLEOTIDE SEQUENCE [LARGE SCALE GENOMIC DNA]</scope>
    <source>
        <strain evidence="2 3">NOV-77</strain>
    </source>
</reference>
<accession>A0A6G0RQ23</accession>
<feature type="chain" id="PRO_5026173515" description="RxLR effector protein" evidence="1">
    <location>
        <begin position="28"/>
        <end position="55"/>
    </location>
</feature>
<gene>
    <name evidence="2" type="ORF">PF008_g12212</name>
</gene>
<comment type="caution">
    <text evidence="2">The sequence shown here is derived from an EMBL/GenBank/DDBJ whole genome shotgun (WGS) entry which is preliminary data.</text>
</comment>